<dbReference type="InterPro" id="IPR015255">
    <property type="entry name" value="Vitellinogen_open_b-sht"/>
</dbReference>
<feature type="chain" id="PRO_5041961613" description="Vitellogenin" evidence="7">
    <location>
        <begin position="19"/>
        <end position="2517"/>
    </location>
</feature>
<dbReference type="PANTHER" id="PTHR23345:SF15">
    <property type="entry name" value="VITELLOGENIN 1-RELATED"/>
    <property type="match status" value="1"/>
</dbReference>
<dbReference type="InterPro" id="IPR001747">
    <property type="entry name" value="Vitellogenin_N"/>
</dbReference>
<dbReference type="PROSITE" id="PS51233">
    <property type="entry name" value="VWFD"/>
    <property type="match status" value="1"/>
</dbReference>
<feature type="region of interest" description="Disordered" evidence="6">
    <location>
        <begin position="1106"/>
        <end position="1138"/>
    </location>
</feature>
<dbReference type="PROSITE" id="PS51211">
    <property type="entry name" value="VITELLOGENIN"/>
    <property type="match status" value="1"/>
</dbReference>
<dbReference type="SUPFAM" id="SSF48431">
    <property type="entry name" value="Lipovitellin-phosvitin complex, superhelical domain"/>
    <property type="match status" value="1"/>
</dbReference>
<dbReference type="InterPro" id="IPR050733">
    <property type="entry name" value="Vitellogenin/Apolipophorin"/>
</dbReference>
<dbReference type="Pfam" id="PF00094">
    <property type="entry name" value="VWD"/>
    <property type="match status" value="1"/>
</dbReference>
<feature type="signal peptide" evidence="7">
    <location>
        <begin position="1"/>
        <end position="18"/>
    </location>
</feature>
<name>A0AAE0ZD36_9GAST</name>
<dbReference type="GO" id="GO:0005319">
    <property type="term" value="F:lipid transporter activity"/>
    <property type="evidence" value="ECO:0007669"/>
    <property type="project" value="InterPro"/>
</dbReference>
<feature type="compositionally biased region" description="Polar residues" evidence="6">
    <location>
        <begin position="329"/>
        <end position="344"/>
    </location>
</feature>
<feature type="region of interest" description="Disordered" evidence="6">
    <location>
        <begin position="2391"/>
        <end position="2411"/>
    </location>
</feature>
<dbReference type="SMART" id="SM00638">
    <property type="entry name" value="LPD_N"/>
    <property type="match status" value="1"/>
</dbReference>
<dbReference type="GO" id="GO:0045735">
    <property type="term" value="F:nutrient reservoir activity"/>
    <property type="evidence" value="ECO:0007669"/>
    <property type="project" value="UniProtKB-KW"/>
</dbReference>
<evidence type="ECO:0008006" key="12">
    <source>
        <dbReference type="Google" id="ProtNLM"/>
    </source>
</evidence>
<evidence type="ECO:0000313" key="10">
    <source>
        <dbReference type="EMBL" id="KAK3767228.1"/>
    </source>
</evidence>
<keyword evidence="3 5" id="KW-1015">Disulfide bond</keyword>
<evidence type="ECO:0000256" key="5">
    <source>
        <dbReference type="PROSITE-ProRule" id="PRU00557"/>
    </source>
</evidence>
<dbReference type="InterPro" id="IPR011030">
    <property type="entry name" value="Lipovitellin_superhlx_dom"/>
</dbReference>
<dbReference type="InterPro" id="IPR015816">
    <property type="entry name" value="Vitellinogen_b-sht_N"/>
</dbReference>
<feature type="domain" description="VWFD" evidence="9">
    <location>
        <begin position="2149"/>
        <end position="2336"/>
    </location>
</feature>
<dbReference type="InterPro" id="IPR001846">
    <property type="entry name" value="VWF_type-D"/>
</dbReference>
<dbReference type="SMART" id="SM01169">
    <property type="entry name" value="DUF1943"/>
    <property type="match status" value="1"/>
</dbReference>
<feature type="compositionally biased region" description="Acidic residues" evidence="6">
    <location>
        <begin position="2398"/>
        <end position="2411"/>
    </location>
</feature>
<evidence type="ECO:0000256" key="1">
    <source>
        <dbReference type="ARBA" id="ARBA00022729"/>
    </source>
</evidence>
<dbReference type="Gene3D" id="2.30.230.10">
    <property type="entry name" value="Lipovitellin, beta-sheet shell regions, chain A"/>
    <property type="match status" value="1"/>
</dbReference>
<dbReference type="InterPro" id="IPR015819">
    <property type="entry name" value="Lipid_transp_b-sht_shell"/>
</dbReference>
<dbReference type="Pfam" id="PF01347">
    <property type="entry name" value="Vitellogenin_N"/>
    <property type="match status" value="1"/>
</dbReference>
<evidence type="ECO:0000256" key="4">
    <source>
        <dbReference type="ARBA" id="ARBA00023180"/>
    </source>
</evidence>
<keyword evidence="1 7" id="KW-0732">Signal</keyword>
<sequence>MKSSLFFLAIGIFLQSQAIRDKVFRARREYVYRYEAQLVTGLEPFASIHSGFRLSATARVQFVTASEVRVLLDKLFIYRINKPVKQYQADSNILPGQFISELTTEDLPKIIAILKMPFGFQYTKGHVVRVVLSDMETEWSANTKRGFVSLFEVNLEKRMLLQQLSQATDSIQDPRVDNYKVIEKAVTGVCATSYTVKFRHMANHLFVSKVRDFEDCIERPVYFKTMMDGYVTPTHQKDNPLSIGATVEYSLSGTTTRFLILSAIAQTKTLFSPVKQRGEIKTTVNQTLYLKDSGPIQANNTIVEIHQGQRKNEELQMTLPSKPVDPQDPFQSSTEEARDTSNPSDVYPVDAIYMQLVHAAENTKYLTSHEALVRLRVVVSMLKTSPGVIIRELWQKVYSGESLPQGQLPAKALWNVLPHVGTEDAAIHILNVCTNDMTMRSNCTTALNTLILKVTPTTTIIQKLITLIETHATKDRPDKLTQVSYLSLGSLAYKLSLAKYWKMEDIKKVNHFLDNLRRRDNNKFVRKYLASKRRDVKKTENTILNVHARTNHMIVETIKKLIDNGTQAERILGLKSLANAGETESLPILKMIITDRDEPLFIRIFAITAHRRMYLEEAARLEAIGMLLGVYQDSKEMNEIRTVAFSTMMGLWPEEAVITGIAQSLHFEKDIQVSQYVTSYLDRVANSSYTAIWELNKRCKDAMKFSPPNYKADLYHPFEKSFGKMFPDYKAGIDFRVASIGHTYKYESLSFGVDTYIYGLHSTFLEMGINSEGLSHVLTSLFGPKGLLTTNKSVLDLIKRAPRSVKPQAIIDEIFRSLKIKPRTESLPTAHIYYMLMGHELGYVDFTDILNGIVTQGQAAVNFDPEQLQAGLSVHYEDMFYLHDTQLTLPSEAGLPVSLKLQLSTTMKVDGLITADVLPFLFKSDRKDQPPSTITASVDLKPKIVTALYGSMGLDWHHIKPALAFRGLFKNAMPIKNDMIYDIAGQNFKIINFVPKLSKPNMEVLIEPFGEFQAVDVDSRLPMVRIDRTPMVATTGTKIMPLNLFHDIDVLGLKVGVQGQIPDNWGLKTPLRPLSGRTILNFYLSSMDQAANAIIIQSQIVSHKPDIPKSAKANSTSTRADKLGPKKQPIPQAASEPVDLDKETVSLRQLVAKMEQVTSRDLASLVSAKNNLGGLVISTDASTDQVTRKAQLDILWGKVNDGLSNVGMFHLWRSAIRGYDDKEWEMTSFMESSYPYKQYESKDIFSVEWQRQIIKDIQYFVSMKTHKVANELINRTLLSGLEQMNFPAMTRVPAYRVVNSLVPQVLNKLVNDTGLKTIQRNWKKYWETLGPLSFKVEEEKKLLLDPTFINRDAILISYFVQLMDIQKTLITDLDFISSRMTMVYHSELPVMQWVIFTQERVIYMLQEIVTRNAAKKSITKIRYFKKKLEQSKKSLTDILEKSHMIIAEVVSLSKDGQDRMVCFPDRVKKSHSPDVNDEQVAYPEIPSYTEYTWSTNDVFGPQCQDEAAKISDPHEKNLIQSLHDLSLTQMQVIEDIHQAILEERAIEKEFFPILINSTIGNLTLIDKLWRVTPFEQEAIKEKILLITIQNEMIIDLLYQHYVLVENTAAEGVLYIDSDTIVNFFHYFVKVQSYYLGQRAAGAYKFKMLKDVVIPQLTSEEVIIYWGLQDVFRNLDVDLRKFQNTSLTTPVVNPGTDEVFRWFTQSIDSYITQISSMQKTMVQLEGVPKVYLVSELVDTINYMKHAVELARSTTLPMVAQNRLCWIEVLDNQATDVQVLLSSMSPIFNKFSSFTSASQPGPAIPVLSDSPGDARLAQVQHVIVKQLELVDELRRHLQHEQVSSKTVQKVIENAIDRSELLQSMILQSEPAVILALEQKEVPDSSYVNLITQAINQQRQLRETLRSAISDNRDLLEGRPGLAVRMDNHEEQLSLAKMEAKIYQKLTEKSSREGADSSAAADLNIPAGIRGFVNTTWGHIGDKQEMKIKIFAGRSLEQMMWIFKQMDAIVRSQEVIRDINKNLGFDEFSERQTMDALNSYNHLHFITSLDKITLPDWVNEYSTRLQDYLKMVMWKHYTWQQPEKEGAERHQIVLDISDFNKKVDMIMMNKMETNKFLSVPLPQWLNAFKFNQNSRSLQRHLVSYISQDYLPAKCVVRDNKVKTIDTVEFQIQTKIDKCRTLLAMDCSSAKSFAVTIIKSRTTYSGHTVQVVGEDKVIEIQPDYLNVLVRVNEIEQDLKDNEPLVWRRKLDYELLSKYLMITRNGEKIEVEMPLTGLYITVKGSYIKIEISQTFRHKICGLCGNFDSQKSWEFEGPLREVYTSPISFASSYVLPGNLRCDSIRAAHEKTAAAAIAATAEFVPRYLNIPNNLQRVSGLKDGEWIPELDVDQHFYYRDGGAEDRDPEDYDSGVEDDIESTEKQTVKPDQLTDIRESKKRDQVCFSRTPVLKCPATGYVAVKTRIQTVEYICLDSDDPQVESLRELVSSTPILDLVTVQGEPIRRRMRLDLECRKLASHIGTKF</sequence>
<dbReference type="Gene3D" id="1.25.10.20">
    <property type="entry name" value="Vitellinogen, superhelical"/>
    <property type="match status" value="1"/>
</dbReference>
<reference evidence="10" key="1">
    <citation type="journal article" date="2023" name="G3 (Bethesda)">
        <title>A reference genome for the long-term kleptoplast-retaining sea slug Elysia crispata morphotype clarki.</title>
        <authorList>
            <person name="Eastman K.E."/>
            <person name="Pendleton A.L."/>
            <person name="Shaikh M.A."/>
            <person name="Suttiyut T."/>
            <person name="Ogas R."/>
            <person name="Tomko P."/>
            <person name="Gavelis G."/>
            <person name="Widhalm J.R."/>
            <person name="Wisecaver J.H."/>
        </authorList>
    </citation>
    <scope>NUCLEOTIDE SEQUENCE</scope>
    <source>
        <strain evidence="10">ECLA1</strain>
    </source>
</reference>
<feature type="disulfide bond" evidence="5">
    <location>
        <begin position="190"/>
        <end position="216"/>
    </location>
</feature>
<dbReference type="Pfam" id="PF09172">
    <property type="entry name" value="Vit_open_b-sht"/>
    <property type="match status" value="1"/>
</dbReference>
<dbReference type="EMBL" id="JAWDGP010004170">
    <property type="protein sequence ID" value="KAK3767228.1"/>
    <property type="molecule type" value="Genomic_DNA"/>
</dbReference>
<feature type="region of interest" description="Disordered" evidence="6">
    <location>
        <begin position="319"/>
        <end position="344"/>
    </location>
</feature>
<gene>
    <name evidence="10" type="ORF">RRG08_018098</name>
</gene>
<keyword evidence="4" id="KW-0325">Glycoprotein</keyword>
<evidence type="ECO:0000256" key="6">
    <source>
        <dbReference type="SAM" id="MobiDB-lite"/>
    </source>
</evidence>
<evidence type="ECO:0000256" key="3">
    <source>
        <dbReference type="ARBA" id="ARBA00023157"/>
    </source>
</evidence>
<accession>A0AAE0ZD36</accession>
<comment type="caution">
    <text evidence="5">Lacks conserved residue(s) required for the propagation of feature annotation.</text>
</comment>
<evidence type="ECO:0000313" key="11">
    <source>
        <dbReference type="Proteomes" id="UP001283361"/>
    </source>
</evidence>
<feature type="domain" description="Vitellogenin" evidence="8">
    <location>
        <begin position="24"/>
        <end position="751"/>
    </location>
</feature>
<evidence type="ECO:0000259" key="8">
    <source>
        <dbReference type="PROSITE" id="PS51211"/>
    </source>
</evidence>
<evidence type="ECO:0000259" key="9">
    <source>
        <dbReference type="PROSITE" id="PS51233"/>
    </source>
</evidence>
<protein>
    <recommendedName>
        <fullName evidence="12">Vitellogenin</fullName>
    </recommendedName>
</protein>
<comment type="caution">
    <text evidence="10">The sequence shown here is derived from an EMBL/GenBank/DDBJ whole genome shotgun (WGS) entry which is preliminary data.</text>
</comment>
<evidence type="ECO:0000256" key="2">
    <source>
        <dbReference type="ARBA" id="ARBA00022761"/>
    </source>
</evidence>
<evidence type="ECO:0000256" key="7">
    <source>
        <dbReference type="SAM" id="SignalP"/>
    </source>
</evidence>
<dbReference type="SUPFAM" id="SSF56968">
    <property type="entry name" value="Lipovitellin-phosvitin complex, beta-sheet shell regions"/>
    <property type="match status" value="2"/>
</dbReference>
<keyword evidence="11" id="KW-1185">Reference proteome</keyword>
<proteinExistence type="predicted"/>
<organism evidence="10 11">
    <name type="scientific">Elysia crispata</name>
    <name type="common">lettuce slug</name>
    <dbReference type="NCBI Taxonomy" id="231223"/>
    <lineage>
        <taxon>Eukaryota</taxon>
        <taxon>Metazoa</taxon>
        <taxon>Spiralia</taxon>
        <taxon>Lophotrochozoa</taxon>
        <taxon>Mollusca</taxon>
        <taxon>Gastropoda</taxon>
        <taxon>Heterobranchia</taxon>
        <taxon>Euthyneura</taxon>
        <taxon>Panpulmonata</taxon>
        <taxon>Sacoglossa</taxon>
        <taxon>Placobranchoidea</taxon>
        <taxon>Plakobranchidae</taxon>
        <taxon>Elysia</taxon>
    </lineage>
</organism>
<dbReference type="Proteomes" id="UP001283361">
    <property type="component" value="Unassembled WGS sequence"/>
</dbReference>
<dbReference type="Gene3D" id="2.20.80.10">
    <property type="entry name" value="Lipovitellin-phosvitin complex, chain A, domain 4"/>
    <property type="match status" value="1"/>
</dbReference>
<dbReference type="PANTHER" id="PTHR23345">
    <property type="entry name" value="VITELLOGENIN-RELATED"/>
    <property type="match status" value="1"/>
</dbReference>
<keyword evidence="2" id="KW-0758">Storage protein</keyword>